<evidence type="ECO:0000256" key="2">
    <source>
        <dbReference type="ARBA" id="ARBA00022801"/>
    </source>
</evidence>
<evidence type="ECO:0000256" key="3">
    <source>
        <dbReference type="SAM" id="SignalP"/>
    </source>
</evidence>
<dbReference type="InterPro" id="IPR040154">
    <property type="entry name" value="Biotinidase/VNN"/>
</dbReference>
<feature type="chain" id="PRO_5038607415" description="CN hydrolase domain-containing protein" evidence="3">
    <location>
        <begin position="24"/>
        <end position="506"/>
    </location>
</feature>
<comment type="similarity">
    <text evidence="1">Belongs to the carbon-nitrogen hydrolase superfamily. BTD/VNN family.</text>
</comment>
<keyword evidence="6" id="KW-1185">Reference proteome</keyword>
<evidence type="ECO:0000313" key="5">
    <source>
        <dbReference type="EMBL" id="KAH3701564.1"/>
    </source>
</evidence>
<protein>
    <recommendedName>
        <fullName evidence="4">CN hydrolase domain-containing protein</fullName>
    </recommendedName>
</protein>
<dbReference type="SUPFAM" id="SSF56317">
    <property type="entry name" value="Carbon-nitrogen hydrolase"/>
    <property type="match status" value="1"/>
</dbReference>
<name>A0A9D3YIX9_DREPO</name>
<dbReference type="Pfam" id="PF00795">
    <property type="entry name" value="CN_hydrolase"/>
    <property type="match status" value="1"/>
</dbReference>
<dbReference type="InterPro" id="IPR036526">
    <property type="entry name" value="C-N_Hydrolase_sf"/>
</dbReference>
<dbReference type="PANTHER" id="PTHR10609:SF14">
    <property type="entry name" value="BIOTINIDASE"/>
    <property type="match status" value="1"/>
</dbReference>
<sequence>MKSRKIEAVVAFLLTSHILPVAAMDSYVGAVYEHNVTYPADRRTVVTRSQALNVMLKNLAVFAGQADIAASRNAQIIVFPEYGLYGLGWTRQTMFPYLEYIPDPAARMWNPCNRSKPFDSEVQTELSCLAKTHSLYLVANMGATLPCPPGDTSCPDDHRYQYNTNVVYAPNGDFIARYFKYNLNKEEFSYFDKPAVVNYTKFTTPFGTFATFCSNDILHEEPTVTLIKKMNITNIVFPSAWREQLPLMSAIEFHSAFAEGMLINLLAANLHIRTMGYYGSGLYWPTGVSINASYCYNDDVGSGGFLVVDKLTPFTIPSGRPIQSQHKKQHDLINRKLNSDIEMFSDEVNTNISRQISINGDLYTSVLITEDAGRTTVCQRTLCCTVMYEGGFSAYLYAFGAFDGLHTADDTYYLQACAFIKCANNSAESCGQPTKHAESYIDKMTMQGNFSAPYQYPEVLTIIDEEPSLVTEIWYFMAGSIIIDAGLSGETITVGIMARDYNKDPR</sequence>
<feature type="signal peptide" evidence="3">
    <location>
        <begin position="1"/>
        <end position="23"/>
    </location>
</feature>
<dbReference type="PANTHER" id="PTHR10609">
    <property type="entry name" value="BIOTINIDASE-RELATED"/>
    <property type="match status" value="1"/>
</dbReference>
<dbReference type="GO" id="GO:0016787">
    <property type="term" value="F:hydrolase activity"/>
    <property type="evidence" value="ECO:0007669"/>
    <property type="project" value="UniProtKB-KW"/>
</dbReference>
<dbReference type="EMBL" id="JAIWYP010000015">
    <property type="protein sequence ID" value="KAH3701564.1"/>
    <property type="molecule type" value="Genomic_DNA"/>
</dbReference>
<evidence type="ECO:0000313" key="6">
    <source>
        <dbReference type="Proteomes" id="UP000828390"/>
    </source>
</evidence>
<dbReference type="OrthoDB" id="10250282at2759"/>
<keyword evidence="3" id="KW-0732">Signal</keyword>
<dbReference type="Pfam" id="PF19018">
    <property type="entry name" value="Vanin_C"/>
    <property type="match status" value="1"/>
</dbReference>
<gene>
    <name evidence="5" type="ORF">DPMN_076552</name>
</gene>
<proteinExistence type="inferred from homology"/>
<keyword evidence="2" id="KW-0378">Hydrolase</keyword>
<reference evidence="5" key="2">
    <citation type="submission" date="2020-11" db="EMBL/GenBank/DDBJ databases">
        <authorList>
            <person name="McCartney M.A."/>
            <person name="Auch B."/>
            <person name="Kono T."/>
            <person name="Mallez S."/>
            <person name="Becker A."/>
            <person name="Gohl D.M."/>
            <person name="Silverstein K.A.T."/>
            <person name="Koren S."/>
            <person name="Bechman K.B."/>
            <person name="Herman A."/>
            <person name="Abrahante J.E."/>
            <person name="Garbe J."/>
        </authorList>
    </citation>
    <scope>NUCLEOTIDE SEQUENCE</scope>
    <source>
        <strain evidence="5">Duluth1</strain>
        <tissue evidence="5">Whole animal</tissue>
    </source>
</reference>
<dbReference type="InterPro" id="IPR043957">
    <property type="entry name" value="Vanin_C"/>
</dbReference>
<reference evidence="5" key="1">
    <citation type="journal article" date="2019" name="bioRxiv">
        <title>The Genome of the Zebra Mussel, Dreissena polymorpha: A Resource for Invasive Species Research.</title>
        <authorList>
            <person name="McCartney M.A."/>
            <person name="Auch B."/>
            <person name="Kono T."/>
            <person name="Mallez S."/>
            <person name="Zhang Y."/>
            <person name="Obille A."/>
            <person name="Becker A."/>
            <person name="Abrahante J.E."/>
            <person name="Garbe J."/>
            <person name="Badalamenti J.P."/>
            <person name="Herman A."/>
            <person name="Mangelson H."/>
            <person name="Liachko I."/>
            <person name="Sullivan S."/>
            <person name="Sone E.D."/>
            <person name="Koren S."/>
            <person name="Silverstein K.A.T."/>
            <person name="Beckman K.B."/>
            <person name="Gohl D.M."/>
        </authorList>
    </citation>
    <scope>NUCLEOTIDE SEQUENCE</scope>
    <source>
        <strain evidence="5">Duluth1</strain>
        <tissue evidence="5">Whole animal</tissue>
    </source>
</reference>
<dbReference type="Proteomes" id="UP000828390">
    <property type="component" value="Unassembled WGS sequence"/>
</dbReference>
<dbReference type="AlphaFoldDB" id="A0A9D3YIX9"/>
<evidence type="ECO:0000256" key="1">
    <source>
        <dbReference type="ARBA" id="ARBA00008225"/>
    </source>
</evidence>
<organism evidence="5 6">
    <name type="scientific">Dreissena polymorpha</name>
    <name type="common">Zebra mussel</name>
    <name type="synonym">Mytilus polymorpha</name>
    <dbReference type="NCBI Taxonomy" id="45954"/>
    <lineage>
        <taxon>Eukaryota</taxon>
        <taxon>Metazoa</taxon>
        <taxon>Spiralia</taxon>
        <taxon>Lophotrochozoa</taxon>
        <taxon>Mollusca</taxon>
        <taxon>Bivalvia</taxon>
        <taxon>Autobranchia</taxon>
        <taxon>Heteroconchia</taxon>
        <taxon>Euheterodonta</taxon>
        <taxon>Imparidentia</taxon>
        <taxon>Neoheterodontei</taxon>
        <taxon>Myida</taxon>
        <taxon>Dreissenoidea</taxon>
        <taxon>Dreissenidae</taxon>
        <taxon>Dreissena</taxon>
    </lineage>
</organism>
<dbReference type="InterPro" id="IPR003010">
    <property type="entry name" value="C-N_Hydrolase"/>
</dbReference>
<feature type="domain" description="CN hydrolase" evidence="4">
    <location>
        <begin position="41"/>
        <end position="318"/>
    </location>
</feature>
<accession>A0A9D3YIX9</accession>
<dbReference type="Gene3D" id="3.60.110.10">
    <property type="entry name" value="Carbon-nitrogen hydrolase"/>
    <property type="match status" value="1"/>
</dbReference>
<comment type="caution">
    <text evidence="5">The sequence shown here is derived from an EMBL/GenBank/DDBJ whole genome shotgun (WGS) entry which is preliminary data.</text>
</comment>
<evidence type="ECO:0000259" key="4">
    <source>
        <dbReference type="PROSITE" id="PS50263"/>
    </source>
</evidence>
<dbReference type="PROSITE" id="PS50263">
    <property type="entry name" value="CN_HYDROLASE"/>
    <property type="match status" value="1"/>
</dbReference>